<proteinExistence type="predicted"/>
<feature type="region of interest" description="Disordered" evidence="1">
    <location>
        <begin position="1"/>
        <end position="52"/>
    </location>
</feature>
<feature type="non-terminal residue" evidence="2">
    <location>
        <position position="74"/>
    </location>
</feature>
<dbReference type="Proteomes" id="UP001519460">
    <property type="component" value="Unassembled WGS sequence"/>
</dbReference>
<feature type="compositionally biased region" description="Polar residues" evidence="1">
    <location>
        <begin position="20"/>
        <end position="33"/>
    </location>
</feature>
<gene>
    <name evidence="2" type="ORF">BaRGS_00039351</name>
</gene>
<comment type="caution">
    <text evidence="2">The sequence shown here is derived from an EMBL/GenBank/DDBJ whole genome shotgun (WGS) entry which is preliminary data.</text>
</comment>
<protein>
    <submittedName>
        <fullName evidence="2">Uncharacterized protein</fullName>
    </submittedName>
</protein>
<evidence type="ECO:0000313" key="2">
    <source>
        <dbReference type="EMBL" id="KAK7456553.1"/>
    </source>
</evidence>
<evidence type="ECO:0000313" key="3">
    <source>
        <dbReference type="Proteomes" id="UP001519460"/>
    </source>
</evidence>
<keyword evidence="3" id="KW-1185">Reference proteome</keyword>
<feature type="non-terminal residue" evidence="2">
    <location>
        <position position="1"/>
    </location>
</feature>
<reference evidence="2 3" key="1">
    <citation type="journal article" date="2023" name="Sci. Data">
        <title>Genome assembly of the Korean intertidal mud-creeper Batillaria attramentaria.</title>
        <authorList>
            <person name="Patra A.K."/>
            <person name="Ho P.T."/>
            <person name="Jun S."/>
            <person name="Lee S.J."/>
            <person name="Kim Y."/>
            <person name="Won Y.J."/>
        </authorList>
    </citation>
    <scope>NUCLEOTIDE SEQUENCE [LARGE SCALE GENOMIC DNA]</scope>
    <source>
        <strain evidence="2">Wonlab-2016</strain>
    </source>
</reference>
<dbReference type="AlphaFoldDB" id="A0ABD0J3I9"/>
<sequence length="74" mass="8086">KITPEFASDKSSGNEVRVNSPESNASFDWTNCGSPGKAKGEEEKESRSNTKVSWRSMENFEKCGIVPIHKGVPA</sequence>
<feature type="compositionally biased region" description="Basic and acidic residues" evidence="1">
    <location>
        <begin position="38"/>
        <end position="48"/>
    </location>
</feature>
<evidence type="ECO:0000256" key="1">
    <source>
        <dbReference type="SAM" id="MobiDB-lite"/>
    </source>
</evidence>
<organism evidence="2 3">
    <name type="scientific">Batillaria attramentaria</name>
    <dbReference type="NCBI Taxonomy" id="370345"/>
    <lineage>
        <taxon>Eukaryota</taxon>
        <taxon>Metazoa</taxon>
        <taxon>Spiralia</taxon>
        <taxon>Lophotrochozoa</taxon>
        <taxon>Mollusca</taxon>
        <taxon>Gastropoda</taxon>
        <taxon>Caenogastropoda</taxon>
        <taxon>Sorbeoconcha</taxon>
        <taxon>Cerithioidea</taxon>
        <taxon>Batillariidae</taxon>
        <taxon>Batillaria</taxon>
    </lineage>
</organism>
<accession>A0ABD0J3I9</accession>
<name>A0ABD0J3I9_9CAEN</name>
<dbReference type="EMBL" id="JACVVK020000682">
    <property type="protein sequence ID" value="KAK7456553.1"/>
    <property type="molecule type" value="Genomic_DNA"/>
</dbReference>